<dbReference type="Pfam" id="PF19054">
    <property type="entry name" value="DUF5753"/>
    <property type="match status" value="1"/>
</dbReference>
<keyword evidence="3" id="KW-1185">Reference proteome</keyword>
<accession>A0A7W8Z152</accession>
<dbReference type="InterPro" id="IPR010982">
    <property type="entry name" value="Lambda_DNA-bd_dom_sf"/>
</dbReference>
<dbReference type="GO" id="GO:0003677">
    <property type="term" value="F:DNA binding"/>
    <property type="evidence" value="ECO:0007669"/>
    <property type="project" value="InterPro"/>
</dbReference>
<proteinExistence type="predicted"/>
<feature type="domain" description="HTH cro/C1-type" evidence="1">
    <location>
        <begin position="18"/>
        <end position="72"/>
    </location>
</feature>
<evidence type="ECO:0000313" key="3">
    <source>
        <dbReference type="Proteomes" id="UP000588112"/>
    </source>
</evidence>
<evidence type="ECO:0000313" key="2">
    <source>
        <dbReference type="EMBL" id="MBB5625548.1"/>
    </source>
</evidence>
<comment type="caution">
    <text evidence="2">The sequence shown here is derived from an EMBL/GenBank/DDBJ whole genome shotgun (WGS) entry which is preliminary data.</text>
</comment>
<dbReference type="EMBL" id="JACHBR010000001">
    <property type="protein sequence ID" value="MBB5625548.1"/>
    <property type="molecule type" value="Genomic_DNA"/>
</dbReference>
<dbReference type="InterPro" id="IPR001387">
    <property type="entry name" value="Cro/C1-type_HTH"/>
</dbReference>
<reference evidence="2 3" key="1">
    <citation type="submission" date="2020-08" db="EMBL/GenBank/DDBJ databases">
        <title>Sequencing the genomes of 1000 actinobacteria strains.</title>
        <authorList>
            <person name="Klenk H.-P."/>
        </authorList>
    </citation>
    <scope>NUCLEOTIDE SEQUENCE [LARGE SCALE GENOMIC DNA]</scope>
    <source>
        <strain evidence="2 3">DSM 45790</strain>
    </source>
</reference>
<dbReference type="RefSeq" id="WP_184608875.1">
    <property type="nucleotide sequence ID" value="NZ_BOOS01000024.1"/>
</dbReference>
<sequence length="286" mass="33278">MPDRGSPSLRRQRLGRELRRLRERADMIGEDAATRLGWSAAKVSRIETAKTFPTPKDVDALLELYEAEPALRRDLVDLRRSAAQKGWWDEYRSSLPEPTVELIDLESEAVELRNWEPQVVPGLLQTEAYARALFESWQPVIQIPPKWQRDRAAARMRRKQTLLLESNPVGFFAVFEDSVLTRRFGGDEVMREQLEHLIEISELPHVEMRILAQGTPPLMPTGPFLYLQFPDFPDVVYLEEYFGSRMVQDTEQVFAYARAFDHLLKLALDEPTSREFIKKTLSERWH</sequence>
<dbReference type="Proteomes" id="UP000588112">
    <property type="component" value="Unassembled WGS sequence"/>
</dbReference>
<dbReference type="Gene3D" id="1.10.260.40">
    <property type="entry name" value="lambda repressor-like DNA-binding domains"/>
    <property type="match status" value="1"/>
</dbReference>
<dbReference type="SMART" id="SM00530">
    <property type="entry name" value="HTH_XRE"/>
    <property type="match status" value="1"/>
</dbReference>
<organism evidence="2 3">
    <name type="scientific">Sphaerisporangium krabiense</name>
    <dbReference type="NCBI Taxonomy" id="763782"/>
    <lineage>
        <taxon>Bacteria</taxon>
        <taxon>Bacillati</taxon>
        <taxon>Actinomycetota</taxon>
        <taxon>Actinomycetes</taxon>
        <taxon>Streptosporangiales</taxon>
        <taxon>Streptosporangiaceae</taxon>
        <taxon>Sphaerisporangium</taxon>
    </lineage>
</organism>
<gene>
    <name evidence="2" type="ORF">BJ981_001247</name>
</gene>
<dbReference type="PROSITE" id="PS50943">
    <property type="entry name" value="HTH_CROC1"/>
    <property type="match status" value="1"/>
</dbReference>
<protein>
    <submittedName>
        <fullName evidence="2">Transcriptional regulator with XRE-family HTH domain</fullName>
    </submittedName>
</protein>
<dbReference type="Pfam" id="PF13560">
    <property type="entry name" value="HTH_31"/>
    <property type="match status" value="1"/>
</dbReference>
<dbReference type="InterPro" id="IPR043917">
    <property type="entry name" value="DUF5753"/>
</dbReference>
<dbReference type="SUPFAM" id="SSF47413">
    <property type="entry name" value="lambda repressor-like DNA-binding domains"/>
    <property type="match status" value="1"/>
</dbReference>
<evidence type="ECO:0000259" key="1">
    <source>
        <dbReference type="PROSITE" id="PS50943"/>
    </source>
</evidence>
<dbReference type="AlphaFoldDB" id="A0A7W8Z152"/>
<name>A0A7W8Z152_9ACTN</name>